<feature type="compositionally biased region" description="Basic and acidic residues" evidence="1">
    <location>
        <begin position="8"/>
        <end position="18"/>
    </location>
</feature>
<keyword evidence="4" id="KW-1185">Reference proteome</keyword>
<evidence type="ECO:0000256" key="1">
    <source>
        <dbReference type="SAM" id="MobiDB-lite"/>
    </source>
</evidence>
<dbReference type="RefSeq" id="WP_254267571.1">
    <property type="nucleotide sequence ID" value="NZ_CP100400.1"/>
</dbReference>
<proteinExistence type="predicted"/>
<sequence>MSEPDADPTERNRLDEQKSPYLRQHADNPVNWQPWDDAALSAAEERDVPIFLSVGYSACHWCHVMEEESFEDEDIAEALNENFVPVKVDREERPDLDSIYQTICQAVSGRGGWPLSVWLTPDGRPFYVGTYFPKEAKRGQPGFRDLLSSIADSWADDEDRREMERRADQWTDAIEDELESVPDPGETPGEDLLGSAADAAVRSADREHGGFGTGQKFPQAGRVHLLLRAAERAADAGDADSAAEYREVATEALSAMAEGGLFDHVGGGFHRYTVDREWVVPHFEKMLYDNAEIPRAMLAGYQVADDDRYAKAARRTFEFVEREMTHEEGGFYSTLDAQSEGEEGKFYVWTPDQIREAVDDDEWGGERADADTAADLFCDRFGVTESGNFEGKTVLTISESVTDLADEYAMDERAVEETIEDAREQVFAAREDRVRPRRDEKVLAGWNGLMISALAEGALVLDDGERWADLAADALGFVRERLWNPDEDGESGRLFRRYKDVSESRSEARETESHGGDVAIEGYLEDYAFLARGALNLYEATGDPDHLGFALDLAETIEDEFWDADAGTIYFTPETGEELVARPQEPNDQSTPSSLGVAADTLLALAEFRPDDEFADVAERVLETRGQQIRSNPLQHASLALAADRYARGSLEVTMAAERLPDAWVDELGDRYLPTHLLSRRPPTDEGVSEWLDRLGLDEAPPIWAGRGQSGGEPTVYVCRNFACSPPNTDLADALDWAEGGQ</sequence>
<dbReference type="Proteomes" id="UP001595945">
    <property type="component" value="Unassembled WGS sequence"/>
</dbReference>
<dbReference type="Gene3D" id="1.50.10.10">
    <property type="match status" value="2"/>
</dbReference>
<dbReference type="PANTHER" id="PTHR42899:SF1">
    <property type="entry name" value="SPERMATOGENESIS-ASSOCIATED PROTEIN 20"/>
    <property type="match status" value="1"/>
</dbReference>
<dbReference type="InterPro" id="IPR012341">
    <property type="entry name" value="6hp_glycosidase-like_sf"/>
</dbReference>
<dbReference type="SUPFAM" id="SSF48208">
    <property type="entry name" value="Six-hairpin glycosidases"/>
    <property type="match status" value="1"/>
</dbReference>
<dbReference type="InterPro" id="IPR036249">
    <property type="entry name" value="Thioredoxin-like_sf"/>
</dbReference>
<dbReference type="PIRSF" id="PIRSF006402">
    <property type="entry name" value="UCP006402_thioredoxin"/>
    <property type="match status" value="1"/>
</dbReference>
<dbReference type="Gene3D" id="3.40.30.10">
    <property type="entry name" value="Glutaredoxin"/>
    <property type="match status" value="1"/>
</dbReference>
<dbReference type="CDD" id="cd02955">
    <property type="entry name" value="SSP411"/>
    <property type="match status" value="1"/>
</dbReference>
<accession>A0ABD5PWK6</accession>
<dbReference type="InterPro" id="IPR008928">
    <property type="entry name" value="6-hairpin_glycosidase_sf"/>
</dbReference>
<name>A0ABD5PWK6_9EURY</name>
<dbReference type="InterPro" id="IPR004879">
    <property type="entry name" value="Ssp411-like_TRX"/>
</dbReference>
<gene>
    <name evidence="3" type="ORF">ACFO9K_01470</name>
</gene>
<evidence type="ECO:0000259" key="2">
    <source>
        <dbReference type="Pfam" id="PF03190"/>
    </source>
</evidence>
<evidence type="ECO:0000313" key="4">
    <source>
        <dbReference type="Proteomes" id="UP001595945"/>
    </source>
</evidence>
<evidence type="ECO:0000313" key="3">
    <source>
        <dbReference type="EMBL" id="MFC4822922.1"/>
    </source>
</evidence>
<reference evidence="3 4" key="1">
    <citation type="journal article" date="2019" name="Int. J. Syst. Evol. Microbiol.">
        <title>The Global Catalogue of Microorganisms (GCM) 10K type strain sequencing project: providing services to taxonomists for standard genome sequencing and annotation.</title>
        <authorList>
            <consortium name="The Broad Institute Genomics Platform"/>
            <consortium name="The Broad Institute Genome Sequencing Center for Infectious Disease"/>
            <person name="Wu L."/>
            <person name="Ma J."/>
        </authorList>
    </citation>
    <scope>NUCLEOTIDE SEQUENCE [LARGE SCALE GENOMIC DNA]</scope>
    <source>
        <strain evidence="3 4">XZYJ18</strain>
    </source>
</reference>
<feature type="domain" description="Spermatogenesis-associated protein 20-like TRX" evidence="2">
    <location>
        <begin position="12"/>
        <end position="174"/>
    </location>
</feature>
<comment type="caution">
    <text evidence="3">The sequence shown here is derived from an EMBL/GenBank/DDBJ whole genome shotgun (WGS) entry which is preliminary data.</text>
</comment>
<protein>
    <submittedName>
        <fullName evidence="3">Thioredoxin domain-containing protein</fullName>
    </submittedName>
</protein>
<dbReference type="GeneID" id="73046035"/>
<feature type="region of interest" description="Disordered" evidence="1">
    <location>
        <begin position="1"/>
        <end position="29"/>
    </location>
</feature>
<dbReference type="SUPFAM" id="SSF52833">
    <property type="entry name" value="Thioredoxin-like"/>
    <property type="match status" value="1"/>
</dbReference>
<dbReference type="Pfam" id="PF03190">
    <property type="entry name" value="Thioredox_DsbH"/>
    <property type="match status" value="1"/>
</dbReference>
<dbReference type="PANTHER" id="PTHR42899">
    <property type="entry name" value="SPERMATOGENESIS-ASSOCIATED PROTEIN 20"/>
    <property type="match status" value="1"/>
</dbReference>
<dbReference type="AlphaFoldDB" id="A0ABD5PWK6"/>
<dbReference type="EMBL" id="JBHSHT010000001">
    <property type="protein sequence ID" value="MFC4822922.1"/>
    <property type="molecule type" value="Genomic_DNA"/>
</dbReference>
<organism evidence="3 4">
    <name type="scientific">Halorussus aquaticus</name>
    <dbReference type="NCBI Taxonomy" id="2953748"/>
    <lineage>
        <taxon>Archaea</taxon>
        <taxon>Methanobacteriati</taxon>
        <taxon>Methanobacteriota</taxon>
        <taxon>Stenosarchaea group</taxon>
        <taxon>Halobacteria</taxon>
        <taxon>Halobacteriales</taxon>
        <taxon>Haladaptataceae</taxon>
        <taxon>Halorussus</taxon>
    </lineage>
</organism>
<dbReference type="InterPro" id="IPR024705">
    <property type="entry name" value="Ssp411"/>
</dbReference>